<keyword evidence="1" id="KW-0378">Hydrolase</keyword>
<evidence type="ECO:0000313" key="2">
    <source>
        <dbReference type="Proteomes" id="UP001314229"/>
    </source>
</evidence>
<reference evidence="1 2" key="1">
    <citation type="submission" date="2024-01" db="EMBL/GenBank/DDBJ databases">
        <authorList>
            <person name="Alioto T."/>
            <person name="Alioto T."/>
            <person name="Gomez Garrido J."/>
        </authorList>
    </citation>
    <scope>NUCLEOTIDE SEQUENCE [LARGE SCALE GENOMIC DNA]</scope>
</reference>
<organism evidence="1 2">
    <name type="scientific">Scomber scombrus</name>
    <name type="common">Atlantic mackerel</name>
    <name type="synonym">Scomber vernalis</name>
    <dbReference type="NCBI Taxonomy" id="13677"/>
    <lineage>
        <taxon>Eukaryota</taxon>
        <taxon>Metazoa</taxon>
        <taxon>Chordata</taxon>
        <taxon>Craniata</taxon>
        <taxon>Vertebrata</taxon>
        <taxon>Euteleostomi</taxon>
        <taxon>Actinopterygii</taxon>
        <taxon>Neopterygii</taxon>
        <taxon>Teleostei</taxon>
        <taxon>Neoteleostei</taxon>
        <taxon>Acanthomorphata</taxon>
        <taxon>Pelagiaria</taxon>
        <taxon>Scombriformes</taxon>
        <taxon>Scombridae</taxon>
        <taxon>Scomber</taxon>
    </lineage>
</organism>
<name>A0AAV1MXF4_SCOSC</name>
<dbReference type="Proteomes" id="UP001314229">
    <property type="component" value="Unassembled WGS sequence"/>
</dbReference>
<protein>
    <submittedName>
        <fullName evidence="1">LOW QUALITY PROTEIN: transmembrane protease serine 11D</fullName>
    </submittedName>
</protein>
<dbReference type="EMBL" id="CAWUFR010000006">
    <property type="protein sequence ID" value="CAK6951389.1"/>
    <property type="molecule type" value="Genomic_DNA"/>
</dbReference>
<dbReference type="GO" id="GO:0008233">
    <property type="term" value="F:peptidase activity"/>
    <property type="evidence" value="ECO:0007669"/>
    <property type="project" value="UniProtKB-KW"/>
</dbReference>
<keyword evidence="2" id="KW-1185">Reference proteome</keyword>
<gene>
    <name evidence="1" type="ORF">FSCOSCO3_A009149</name>
</gene>
<keyword evidence="1" id="KW-0645">Protease</keyword>
<evidence type="ECO:0000313" key="1">
    <source>
        <dbReference type="EMBL" id="CAK6951389.1"/>
    </source>
</evidence>
<keyword evidence="1" id="KW-0472">Membrane</keyword>
<sequence length="103" mass="12060">MRGSVRLCDIYARIPTERKSTFTSKHMLSFLQRLTMKDTHFVSLTMNPESRHRTADVGKIGEKLRLSPYCCCYLPPQCEQFPCIIDDSQQNVRECRQVRFVKS</sequence>
<accession>A0AAV1MXF4</accession>
<keyword evidence="1" id="KW-0812">Transmembrane</keyword>
<comment type="caution">
    <text evidence="1">The sequence shown here is derived from an EMBL/GenBank/DDBJ whole genome shotgun (WGS) entry which is preliminary data.</text>
</comment>
<dbReference type="AlphaFoldDB" id="A0AAV1MXF4"/>
<dbReference type="GO" id="GO:0006508">
    <property type="term" value="P:proteolysis"/>
    <property type="evidence" value="ECO:0007669"/>
    <property type="project" value="UniProtKB-KW"/>
</dbReference>
<proteinExistence type="predicted"/>